<evidence type="ECO:0000313" key="2">
    <source>
        <dbReference type="WBParaSite" id="ES5_v2.g30776.t1"/>
    </source>
</evidence>
<name>A0AC34GMA8_9BILA</name>
<organism evidence="1 2">
    <name type="scientific">Panagrolaimus sp. ES5</name>
    <dbReference type="NCBI Taxonomy" id="591445"/>
    <lineage>
        <taxon>Eukaryota</taxon>
        <taxon>Metazoa</taxon>
        <taxon>Ecdysozoa</taxon>
        <taxon>Nematoda</taxon>
        <taxon>Chromadorea</taxon>
        <taxon>Rhabditida</taxon>
        <taxon>Tylenchina</taxon>
        <taxon>Panagrolaimomorpha</taxon>
        <taxon>Panagrolaimoidea</taxon>
        <taxon>Panagrolaimidae</taxon>
        <taxon>Panagrolaimus</taxon>
    </lineage>
</organism>
<accession>A0AC34GMA8</accession>
<dbReference type="WBParaSite" id="ES5_v2.g30776.t1">
    <property type="protein sequence ID" value="ES5_v2.g30776.t1"/>
    <property type="gene ID" value="ES5_v2.g30776"/>
</dbReference>
<reference evidence="2" key="1">
    <citation type="submission" date="2022-11" db="UniProtKB">
        <authorList>
            <consortium name="WormBaseParasite"/>
        </authorList>
    </citation>
    <scope>IDENTIFICATION</scope>
</reference>
<proteinExistence type="predicted"/>
<sequence>LADHRGKLSGYNYVKLQPVFTKEFLANYWFHLKKIAQFEYVSSVTIDDHEYEEKTVIGFDSIKHSVCEFCESRIHLCLTGFLLNANKLAKEDEIEERIKFMLVLLFVAFWVADKKDECPN</sequence>
<evidence type="ECO:0000313" key="1">
    <source>
        <dbReference type="Proteomes" id="UP000887579"/>
    </source>
</evidence>
<protein>
    <submittedName>
        <fullName evidence="2">Recombination activating protein 1</fullName>
    </submittedName>
</protein>
<dbReference type="Proteomes" id="UP000887579">
    <property type="component" value="Unplaced"/>
</dbReference>